<dbReference type="PANTHER" id="PTHR33240">
    <property type="entry name" value="OS08G0508500 PROTEIN"/>
    <property type="match status" value="1"/>
</dbReference>
<comment type="caution">
    <text evidence="1">The sequence shown here is derived from an EMBL/GenBank/DDBJ whole genome shotgun (WGS) entry which is preliminary data.</text>
</comment>
<proteinExistence type="predicted"/>
<keyword evidence="1" id="KW-0548">Nucleotidyltransferase</keyword>
<dbReference type="PANTHER" id="PTHR33240:SF15">
    <property type="entry name" value="GAG-PRO-LIKE PROTEIN"/>
    <property type="match status" value="1"/>
</dbReference>
<evidence type="ECO:0000313" key="1">
    <source>
        <dbReference type="EMBL" id="GEU87953.1"/>
    </source>
</evidence>
<protein>
    <submittedName>
        <fullName evidence="1">Reverse transcriptase domain-containing protein</fullName>
    </submittedName>
</protein>
<name>A0A6L2NP44_TANCI</name>
<dbReference type="AlphaFoldDB" id="A0A6L2NP44"/>
<keyword evidence="1" id="KW-0808">Transferase</keyword>
<gene>
    <name evidence="1" type="ORF">Tci_059931</name>
</gene>
<sequence>MSFSDVLQWHRLLWCWYSGALRSWYQEARCRVNFSNNVSNKSMVGFECCEGWKGHFLVHFSCRRKIIMYVNVVWKIETGKVIYEDVPKALERWHASGIKIPKNLYQKKDYNSYFREFKEGITGKEALVDRHFLTYLSYILCTRARSEIPDVESSKPNTAKFLHLKAQKDKRMEELRNISGYLNALLCSFNLSSLRWQSRPLRTIMGRFKYVPSLMGQKGPEPITPLNKETSIQNSKSIIEGHVSALKELLKEPSNRDLIKPMLLDFDDIQDVSDEEIEDGAKEKAKKGDEDLSKPFKEVLKCPFTRRIVEFSSPGYRLPANAKIYDGTGDPEDHTGRFIGIGNQGEWLMPEKFLNRFGMLKACYKDPTEISKIVRRANETLLCFKERWVSESNAIPNVPELMQISSFMSSRKCPELAKRFSDNVPKTVDEMLKRVDDYLWSEEAFRNMELPRGEFQRKDVTTGRSANKENVNKYCDYHNEKGRNMNDCFHLKLQLELALESDRKRKTIMTDEKWMNVHIIFPPVLARDLSEEALVVEAKVEGYLVRRIHIDEGASIEIMSEHCFNLLHPSIRSRLVETQTTISGFSGEQVKLLGKIELDVCFGGSGRCRRAILIFTIIPAPSPYNIILGHPGLKQLRAITSTIHGMMKFPTPWVVATLLSQTPVVLECRREGKKQVVKPPKERKAQDTISPTNQVLVNPTYPEQLITIGTGLSPEGSSQLKKLLKKNIDIFAWEPSDMTGLPKRIIKHSLNANPLEKPVSHKKRVFCPKKSRVINEEVAEWLKARIFKNRL</sequence>
<dbReference type="CDD" id="cd00303">
    <property type="entry name" value="retropepsin_like"/>
    <property type="match status" value="1"/>
</dbReference>
<accession>A0A6L2NP44</accession>
<dbReference type="InterPro" id="IPR021109">
    <property type="entry name" value="Peptidase_aspartic_dom_sf"/>
</dbReference>
<dbReference type="Gene3D" id="2.40.70.10">
    <property type="entry name" value="Acid Proteases"/>
    <property type="match status" value="1"/>
</dbReference>
<dbReference type="GO" id="GO:0003964">
    <property type="term" value="F:RNA-directed DNA polymerase activity"/>
    <property type="evidence" value="ECO:0007669"/>
    <property type="project" value="UniProtKB-KW"/>
</dbReference>
<dbReference type="EMBL" id="BKCJ010009645">
    <property type="protein sequence ID" value="GEU87953.1"/>
    <property type="molecule type" value="Genomic_DNA"/>
</dbReference>
<keyword evidence="1" id="KW-0695">RNA-directed DNA polymerase</keyword>
<reference evidence="1" key="1">
    <citation type="journal article" date="2019" name="Sci. Rep.">
        <title>Draft genome of Tanacetum cinerariifolium, the natural source of mosquito coil.</title>
        <authorList>
            <person name="Yamashiro T."/>
            <person name="Shiraishi A."/>
            <person name="Satake H."/>
            <person name="Nakayama K."/>
        </authorList>
    </citation>
    <scope>NUCLEOTIDE SEQUENCE</scope>
</reference>
<organism evidence="1">
    <name type="scientific">Tanacetum cinerariifolium</name>
    <name type="common">Dalmatian daisy</name>
    <name type="synonym">Chrysanthemum cinerariifolium</name>
    <dbReference type="NCBI Taxonomy" id="118510"/>
    <lineage>
        <taxon>Eukaryota</taxon>
        <taxon>Viridiplantae</taxon>
        <taxon>Streptophyta</taxon>
        <taxon>Embryophyta</taxon>
        <taxon>Tracheophyta</taxon>
        <taxon>Spermatophyta</taxon>
        <taxon>Magnoliopsida</taxon>
        <taxon>eudicotyledons</taxon>
        <taxon>Gunneridae</taxon>
        <taxon>Pentapetalae</taxon>
        <taxon>asterids</taxon>
        <taxon>campanulids</taxon>
        <taxon>Asterales</taxon>
        <taxon>Asteraceae</taxon>
        <taxon>Asteroideae</taxon>
        <taxon>Anthemideae</taxon>
        <taxon>Anthemidinae</taxon>
        <taxon>Tanacetum</taxon>
    </lineage>
</organism>